<gene>
    <name evidence="3" type="ORF">FHS37_000523</name>
</gene>
<dbReference type="RefSeq" id="WP_184817354.1">
    <property type="nucleotide sequence ID" value="NZ_BMTK01000001.1"/>
</dbReference>
<evidence type="ECO:0000256" key="1">
    <source>
        <dbReference type="SAM" id="MobiDB-lite"/>
    </source>
</evidence>
<feature type="region of interest" description="Disordered" evidence="1">
    <location>
        <begin position="28"/>
        <end position="48"/>
    </location>
</feature>
<proteinExistence type="predicted"/>
<sequence length="107" mass="11291">MSVRRRIVAGWAVLCLGGLAATAALRAEPSAGTAEAPAGEPSPTGPYAVDCREIADHVERVRAEVERERKEALDSSTAPAHRNADVWDMVVPEECADALEGLGPSVR</sequence>
<feature type="chain" id="PRO_5031003682" description="Secreted protein" evidence="2">
    <location>
        <begin position="27"/>
        <end position="107"/>
    </location>
</feature>
<accession>A0A7W7PNK6</accession>
<keyword evidence="2" id="KW-0732">Signal</keyword>
<evidence type="ECO:0000313" key="4">
    <source>
        <dbReference type="Proteomes" id="UP000579523"/>
    </source>
</evidence>
<reference evidence="3 4" key="1">
    <citation type="submission" date="2020-08" db="EMBL/GenBank/DDBJ databases">
        <title>Genomic Encyclopedia of Type Strains, Phase III (KMG-III): the genomes of soil and plant-associated and newly described type strains.</title>
        <authorList>
            <person name="Whitman W."/>
        </authorList>
    </citation>
    <scope>NUCLEOTIDE SEQUENCE [LARGE SCALE GENOMIC DNA]</scope>
    <source>
        <strain evidence="3 4">CECT 3273</strain>
    </source>
</reference>
<evidence type="ECO:0008006" key="5">
    <source>
        <dbReference type="Google" id="ProtNLM"/>
    </source>
</evidence>
<protein>
    <recommendedName>
        <fullName evidence="5">Secreted protein</fullName>
    </recommendedName>
</protein>
<comment type="caution">
    <text evidence="3">The sequence shown here is derived from an EMBL/GenBank/DDBJ whole genome shotgun (WGS) entry which is preliminary data.</text>
</comment>
<evidence type="ECO:0000313" key="3">
    <source>
        <dbReference type="EMBL" id="MBB4896507.1"/>
    </source>
</evidence>
<dbReference type="Proteomes" id="UP000579523">
    <property type="component" value="Unassembled WGS sequence"/>
</dbReference>
<dbReference type="EMBL" id="JACHJI010000001">
    <property type="protein sequence ID" value="MBB4896507.1"/>
    <property type="molecule type" value="Genomic_DNA"/>
</dbReference>
<feature type="signal peptide" evidence="2">
    <location>
        <begin position="1"/>
        <end position="26"/>
    </location>
</feature>
<evidence type="ECO:0000256" key="2">
    <source>
        <dbReference type="SAM" id="SignalP"/>
    </source>
</evidence>
<name>A0A7W7PNK6_9ACTN</name>
<dbReference type="AlphaFoldDB" id="A0A7W7PNK6"/>
<keyword evidence="4" id="KW-1185">Reference proteome</keyword>
<organism evidence="3 4">
    <name type="scientific">Streptomyces griseomycini</name>
    <dbReference type="NCBI Taxonomy" id="66895"/>
    <lineage>
        <taxon>Bacteria</taxon>
        <taxon>Bacillati</taxon>
        <taxon>Actinomycetota</taxon>
        <taxon>Actinomycetes</taxon>
        <taxon>Kitasatosporales</taxon>
        <taxon>Streptomycetaceae</taxon>
        <taxon>Streptomyces</taxon>
    </lineage>
</organism>